<dbReference type="Pfam" id="PF01145">
    <property type="entry name" value="Band_7"/>
    <property type="match status" value="1"/>
</dbReference>
<gene>
    <name evidence="5" type="ORF">CINC_LOCUS12419</name>
</gene>
<dbReference type="Proteomes" id="UP001154114">
    <property type="component" value="Chromosome 8"/>
</dbReference>
<dbReference type="PANTHER" id="PTHR10264">
    <property type="entry name" value="BAND 7 PROTEIN-RELATED"/>
    <property type="match status" value="1"/>
</dbReference>
<evidence type="ECO:0000313" key="6">
    <source>
        <dbReference type="Proteomes" id="UP001154114"/>
    </source>
</evidence>
<sequence length="314" mass="35364">MVTGLSPERPSVTIRNQLTIAEDNSNNRDEGEKGESPEAVSRHLNTQFNDSLHSKKSDSCIERFLVFLSFLLVIILFPLSLLTVFVAVRQFERAIILRNGKVLKNKYFGPGLVFFLPCVDSVKYSDLRIICYAVPPQEALTKDSLTVSVDAVVYYKIWDPVWAVLNVADYRVATQYLAATTLRNALGNRKLAEILTDRPAVSNQVFQHMNTLTRNWGVKIVRVELKDISLPIQLQKAMATEAESSRLANAKIIVAKSEIEASKNLQKATKTLMENPLCMQLRYLQTLQMISSDKTHTIVIPFSPDTISRFLSKS</sequence>
<comment type="similarity">
    <text evidence="1">Belongs to the band 7/mec-2 family.</text>
</comment>
<evidence type="ECO:0000256" key="2">
    <source>
        <dbReference type="SAM" id="MobiDB-lite"/>
    </source>
</evidence>
<dbReference type="InterPro" id="IPR036013">
    <property type="entry name" value="Band_7/SPFH_dom_sf"/>
</dbReference>
<dbReference type="SUPFAM" id="SSF117892">
    <property type="entry name" value="Band 7/SPFH domain"/>
    <property type="match status" value="1"/>
</dbReference>
<dbReference type="InterPro" id="IPR001972">
    <property type="entry name" value="Stomatin_HflK_fam"/>
</dbReference>
<feature type="region of interest" description="Disordered" evidence="2">
    <location>
        <begin position="16"/>
        <end position="39"/>
    </location>
</feature>
<dbReference type="SMART" id="SM00244">
    <property type="entry name" value="PHB"/>
    <property type="match status" value="1"/>
</dbReference>
<evidence type="ECO:0000259" key="4">
    <source>
        <dbReference type="SMART" id="SM00244"/>
    </source>
</evidence>
<dbReference type="FunFam" id="3.30.479.30:FF:000004">
    <property type="entry name" value="Putative membrane protease family, stomatin"/>
    <property type="match status" value="1"/>
</dbReference>
<dbReference type="GO" id="GO:0009898">
    <property type="term" value="C:cytoplasmic side of plasma membrane"/>
    <property type="evidence" value="ECO:0007669"/>
    <property type="project" value="UniProtKB-ARBA"/>
</dbReference>
<feature type="domain" description="Band 7" evidence="4">
    <location>
        <begin position="83"/>
        <end position="242"/>
    </location>
</feature>
<dbReference type="PANTHER" id="PTHR10264:SF19">
    <property type="entry name" value="AT06885P-RELATED"/>
    <property type="match status" value="1"/>
</dbReference>
<protein>
    <recommendedName>
        <fullName evidence="4">Band 7 domain-containing protein</fullName>
    </recommendedName>
</protein>
<feature type="compositionally biased region" description="Basic and acidic residues" evidence="2">
    <location>
        <begin position="25"/>
        <end position="36"/>
    </location>
</feature>
<dbReference type="InterPro" id="IPR001107">
    <property type="entry name" value="Band_7"/>
</dbReference>
<dbReference type="EMBL" id="LR824011">
    <property type="protein sequence ID" value="CAH0626939.1"/>
    <property type="molecule type" value="Genomic_DNA"/>
</dbReference>
<evidence type="ECO:0000256" key="3">
    <source>
        <dbReference type="SAM" id="Phobius"/>
    </source>
</evidence>
<dbReference type="OrthoDB" id="2105077at2759"/>
<evidence type="ECO:0000313" key="5">
    <source>
        <dbReference type="EMBL" id="CAH0626939.1"/>
    </source>
</evidence>
<dbReference type="InterPro" id="IPR043202">
    <property type="entry name" value="Band-7_stomatin-like"/>
</dbReference>
<name>A0A9P0C6Q8_CHRIL</name>
<keyword evidence="3" id="KW-1133">Transmembrane helix</keyword>
<reference evidence="5" key="1">
    <citation type="submission" date="2021-12" db="EMBL/GenBank/DDBJ databases">
        <authorList>
            <person name="King R."/>
        </authorList>
    </citation>
    <scope>NUCLEOTIDE SEQUENCE</scope>
</reference>
<dbReference type="PRINTS" id="PR00721">
    <property type="entry name" value="STOMATIN"/>
</dbReference>
<keyword evidence="3" id="KW-0472">Membrane</keyword>
<organism evidence="5 6">
    <name type="scientific">Chrysodeixis includens</name>
    <name type="common">Soybean looper</name>
    <name type="synonym">Pseudoplusia includens</name>
    <dbReference type="NCBI Taxonomy" id="689277"/>
    <lineage>
        <taxon>Eukaryota</taxon>
        <taxon>Metazoa</taxon>
        <taxon>Ecdysozoa</taxon>
        <taxon>Arthropoda</taxon>
        <taxon>Hexapoda</taxon>
        <taxon>Insecta</taxon>
        <taxon>Pterygota</taxon>
        <taxon>Neoptera</taxon>
        <taxon>Endopterygota</taxon>
        <taxon>Lepidoptera</taxon>
        <taxon>Glossata</taxon>
        <taxon>Ditrysia</taxon>
        <taxon>Noctuoidea</taxon>
        <taxon>Noctuidae</taxon>
        <taxon>Plusiinae</taxon>
        <taxon>Chrysodeixis</taxon>
    </lineage>
</organism>
<dbReference type="Gene3D" id="6.10.250.2090">
    <property type="match status" value="1"/>
</dbReference>
<keyword evidence="3" id="KW-0812">Transmembrane</keyword>
<proteinExistence type="inferred from homology"/>
<feature type="transmembrane region" description="Helical" evidence="3">
    <location>
        <begin position="64"/>
        <end position="88"/>
    </location>
</feature>
<accession>A0A9P0C6Q8</accession>
<keyword evidence="6" id="KW-1185">Reference proteome</keyword>
<dbReference type="AlphaFoldDB" id="A0A9P0C6Q8"/>
<evidence type="ECO:0000256" key="1">
    <source>
        <dbReference type="ARBA" id="ARBA00008164"/>
    </source>
</evidence>
<dbReference type="Gene3D" id="3.30.479.30">
    <property type="entry name" value="Band 7 domain"/>
    <property type="match status" value="1"/>
</dbReference>